<name>A0A9N9Y7J0_9HYPO</name>
<protein>
    <submittedName>
        <fullName evidence="2">Uncharacterized protein</fullName>
    </submittedName>
</protein>
<keyword evidence="1" id="KW-0732">Signal</keyword>
<reference evidence="2 3" key="2">
    <citation type="submission" date="2021-10" db="EMBL/GenBank/DDBJ databases">
        <authorList>
            <person name="Piombo E."/>
        </authorList>
    </citation>
    <scope>NUCLEOTIDE SEQUENCE [LARGE SCALE GENOMIC DNA]</scope>
</reference>
<organism evidence="2 3">
    <name type="scientific">Clonostachys byssicola</name>
    <dbReference type="NCBI Taxonomy" id="160290"/>
    <lineage>
        <taxon>Eukaryota</taxon>
        <taxon>Fungi</taxon>
        <taxon>Dikarya</taxon>
        <taxon>Ascomycota</taxon>
        <taxon>Pezizomycotina</taxon>
        <taxon>Sordariomycetes</taxon>
        <taxon>Hypocreomycetidae</taxon>
        <taxon>Hypocreales</taxon>
        <taxon>Bionectriaceae</taxon>
        <taxon>Clonostachys</taxon>
    </lineage>
</organism>
<accession>A0A9N9Y7J0</accession>
<dbReference type="EMBL" id="CABFNO020001476">
    <property type="protein sequence ID" value="CAG9990943.1"/>
    <property type="molecule type" value="Genomic_DNA"/>
</dbReference>
<dbReference type="OrthoDB" id="10591235at2759"/>
<gene>
    <name evidence="2" type="ORF">CBYS24578_00007170</name>
</gene>
<sequence length="98" mass="10420">MVALKHLGAAAVLCLSLVPSGLAQFDGTSNDLAARDDYEQIIARGIDNGLDARDILEELYARGGTKPNNPGPKPIEIYSVGTSMPVAEQGQIILDQNR</sequence>
<evidence type="ECO:0000256" key="1">
    <source>
        <dbReference type="SAM" id="SignalP"/>
    </source>
</evidence>
<reference evidence="3" key="1">
    <citation type="submission" date="2019-06" db="EMBL/GenBank/DDBJ databases">
        <authorList>
            <person name="Broberg M."/>
        </authorList>
    </citation>
    <scope>NUCLEOTIDE SEQUENCE [LARGE SCALE GENOMIC DNA]</scope>
</reference>
<feature type="chain" id="PRO_5040331242" evidence="1">
    <location>
        <begin position="24"/>
        <end position="98"/>
    </location>
</feature>
<comment type="caution">
    <text evidence="2">The sequence shown here is derived from an EMBL/GenBank/DDBJ whole genome shotgun (WGS) entry which is preliminary data.</text>
</comment>
<dbReference type="Proteomes" id="UP000754883">
    <property type="component" value="Unassembled WGS sequence"/>
</dbReference>
<dbReference type="AlphaFoldDB" id="A0A9N9Y7J0"/>
<feature type="signal peptide" evidence="1">
    <location>
        <begin position="1"/>
        <end position="23"/>
    </location>
</feature>
<evidence type="ECO:0000313" key="3">
    <source>
        <dbReference type="Proteomes" id="UP000754883"/>
    </source>
</evidence>
<proteinExistence type="predicted"/>
<evidence type="ECO:0000313" key="2">
    <source>
        <dbReference type="EMBL" id="CAG9990943.1"/>
    </source>
</evidence>
<keyword evidence="3" id="KW-1185">Reference proteome</keyword>